<dbReference type="PANTHER" id="PTHR14359:SF6">
    <property type="entry name" value="PHOSPHOPANTOTHENOYLCYSTEINE DECARBOXYLASE"/>
    <property type="match status" value="1"/>
</dbReference>
<dbReference type="SUPFAM" id="SSF52507">
    <property type="entry name" value="Homo-oligomeric flavin-containing Cys decarboxylases, HFCD"/>
    <property type="match status" value="1"/>
</dbReference>
<dbReference type="InterPro" id="IPR003382">
    <property type="entry name" value="Flavoprotein"/>
</dbReference>
<comment type="similarity">
    <text evidence="3 4">In the C-terminal section; belongs to the PPC synthetase family.</text>
</comment>
<comment type="catalytic activity">
    <reaction evidence="3 4">
        <text>(R)-4'-phosphopantothenate + L-cysteine + CTP = N-[(R)-4-phosphopantothenoyl]-L-cysteine + CMP + diphosphate + H(+)</text>
        <dbReference type="Rhea" id="RHEA:19397"/>
        <dbReference type="ChEBI" id="CHEBI:10986"/>
        <dbReference type="ChEBI" id="CHEBI:15378"/>
        <dbReference type="ChEBI" id="CHEBI:33019"/>
        <dbReference type="ChEBI" id="CHEBI:35235"/>
        <dbReference type="ChEBI" id="CHEBI:37563"/>
        <dbReference type="ChEBI" id="CHEBI:59458"/>
        <dbReference type="ChEBI" id="CHEBI:60377"/>
        <dbReference type="EC" id="6.3.2.5"/>
    </reaction>
</comment>
<dbReference type="Gene3D" id="3.40.50.10300">
    <property type="entry name" value="CoaB-like"/>
    <property type="match status" value="1"/>
</dbReference>
<comment type="pathway">
    <text evidence="3 4">Cofactor biosynthesis; coenzyme A biosynthesis; CoA from (R)-pantothenate: step 2/5.</text>
</comment>
<dbReference type="Gene3D" id="3.40.50.1950">
    <property type="entry name" value="Flavin prenyltransferase-like"/>
    <property type="match status" value="1"/>
</dbReference>
<dbReference type="InterPro" id="IPR035929">
    <property type="entry name" value="CoaB-like_sf"/>
</dbReference>
<feature type="binding site" evidence="3">
    <location>
        <position position="324"/>
    </location>
    <ligand>
        <name>CTP</name>
        <dbReference type="ChEBI" id="CHEBI:37563"/>
    </ligand>
</feature>
<evidence type="ECO:0000256" key="3">
    <source>
        <dbReference type="HAMAP-Rule" id="MF_02225"/>
    </source>
</evidence>
<dbReference type="EMBL" id="CP139957">
    <property type="protein sequence ID" value="WPX09749.1"/>
    <property type="molecule type" value="Genomic_DNA"/>
</dbReference>
<comment type="similarity">
    <text evidence="3 4">In the N-terminal section; belongs to the HFCD (homo-oligomeric flavin containing Cys decarboxylase) superfamily.</text>
</comment>
<organism evidence="7 8">
    <name type="scientific">Anaerocellum danielii</name>
    <dbReference type="NCBI Taxonomy" id="1387557"/>
    <lineage>
        <taxon>Bacteria</taxon>
        <taxon>Bacillati</taxon>
        <taxon>Bacillota</taxon>
        <taxon>Bacillota incertae sedis</taxon>
        <taxon>Caldicellulosiruptorales</taxon>
        <taxon>Caldicellulosiruptoraceae</taxon>
        <taxon>Anaerocellum</taxon>
    </lineage>
</organism>
<dbReference type="Proteomes" id="UP001322744">
    <property type="component" value="Chromosome"/>
</dbReference>
<reference evidence="7 8" key="1">
    <citation type="submission" date="2023-12" db="EMBL/GenBank/DDBJ databases">
        <authorList>
            <person name="Manesh M.J.H."/>
            <person name="Bing R.G."/>
            <person name="Willard D.J."/>
            <person name="Kelly R.M."/>
        </authorList>
    </citation>
    <scope>NUCLEOTIDE SEQUENCE [LARGE SCALE GENOMIC DNA]</scope>
    <source>
        <strain evidence="7 8">DSM 8977</strain>
    </source>
</reference>
<dbReference type="InterPro" id="IPR007085">
    <property type="entry name" value="DNA/pantothenate-metab_flavo_C"/>
</dbReference>
<dbReference type="Pfam" id="PF04127">
    <property type="entry name" value="DFP"/>
    <property type="match status" value="1"/>
</dbReference>
<dbReference type="NCBIfam" id="TIGR00521">
    <property type="entry name" value="coaBC_dfp"/>
    <property type="match status" value="1"/>
</dbReference>
<evidence type="ECO:0000259" key="6">
    <source>
        <dbReference type="Pfam" id="PF04127"/>
    </source>
</evidence>
<protein>
    <recommendedName>
        <fullName evidence="3">Coenzyme A biosynthesis bifunctional protein CoaBC</fullName>
    </recommendedName>
    <alternativeName>
        <fullName evidence="3">DNA/pantothenate metabolism flavoprotein</fullName>
    </alternativeName>
    <alternativeName>
        <fullName evidence="3">Phosphopantothenoylcysteine synthetase/decarboxylase</fullName>
        <shortName evidence="3">PPCS-PPCDC</shortName>
    </alternativeName>
    <domain>
        <recommendedName>
            <fullName evidence="3">Phosphopantothenoylcysteine decarboxylase</fullName>
            <shortName evidence="3">PPC decarboxylase</shortName>
            <shortName evidence="3">PPC-DC</shortName>
            <ecNumber evidence="3">4.1.1.36</ecNumber>
        </recommendedName>
        <alternativeName>
            <fullName evidence="3">CoaC</fullName>
        </alternativeName>
    </domain>
    <domain>
        <recommendedName>
            <fullName evidence="3">Phosphopantothenate--cysteine ligase</fullName>
            <ecNumber evidence="3">6.3.2.5</ecNumber>
        </recommendedName>
        <alternativeName>
            <fullName evidence="3">CoaB</fullName>
        </alternativeName>
        <alternativeName>
            <fullName evidence="3">Phosphopantothenoylcysteine synthetase</fullName>
            <shortName evidence="3">PPC synthetase</shortName>
            <shortName evidence="3">PPC-S</shortName>
        </alternativeName>
    </domain>
</protein>
<dbReference type="EC" id="6.3.2.5" evidence="3"/>
<dbReference type="EC" id="4.1.1.36" evidence="3"/>
<feature type="binding site" evidence="3">
    <location>
        <position position="338"/>
    </location>
    <ligand>
        <name>CTP</name>
        <dbReference type="ChEBI" id="CHEBI:37563"/>
    </ligand>
</feature>
<dbReference type="SUPFAM" id="SSF102645">
    <property type="entry name" value="CoaB-like"/>
    <property type="match status" value="1"/>
</dbReference>
<accession>A0ABZ0U5J5</accession>
<name>A0ABZ0U5J5_9FIRM</name>
<keyword evidence="1 3" id="KW-0210">Decarboxylase</keyword>
<comment type="cofactor">
    <cofactor evidence="3">
        <name>Mg(2+)</name>
        <dbReference type="ChEBI" id="CHEBI:18420"/>
    </cofactor>
</comment>
<evidence type="ECO:0000256" key="2">
    <source>
        <dbReference type="ARBA" id="ARBA00023239"/>
    </source>
</evidence>
<feature type="domain" description="Flavoprotein" evidence="5">
    <location>
        <begin position="6"/>
        <end position="176"/>
    </location>
</feature>
<keyword evidence="3" id="KW-0511">Multifunctional enzyme</keyword>
<comment type="catalytic activity">
    <reaction evidence="3 4">
        <text>N-[(R)-4-phosphopantothenoyl]-L-cysteine + H(+) = (R)-4'-phosphopantetheine + CO2</text>
        <dbReference type="Rhea" id="RHEA:16793"/>
        <dbReference type="ChEBI" id="CHEBI:15378"/>
        <dbReference type="ChEBI" id="CHEBI:16526"/>
        <dbReference type="ChEBI" id="CHEBI:59458"/>
        <dbReference type="ChEBI" id="CHEBI:61723"/>
        <dbReference type="EC" id="4.1.1.36"/>
    </reaction>
</comment>
<dbReference type="PANTHER" id="PTHR14359">
    <property type="entry name" value="HOMO-OLIGOMERIC FLAVIN CONTAINING CYS DECARBOXYLASE FAMILY"/>
    <property type="match status" value="1"/>
</dbReference>
<feature type="region of interest" description="Phosphopantothenoylcysteine decarboxylase" evidence="3">
    <location>
        <begin position="1"/>
        <end position="189"/>
    </location>
</feature>
<evidence type="ECO:0000259" key="5">
    <source>
        <dbReference type="Pfam" id="PF02441"/>
    </source>
</evidence>
<feature type="binding site" evidence="3">
    <location>
        <position position="342"/>
    </location>
    <ligand>
        <name>CTP</name>
        <dbReference type="ChEBI" id="CHEBI:37563"/>
    </ligand>
</feature>
<dbReference type="Pfam" id="PF02441">
    <property type="entry name" value="Flavoprotein"/>
    <property type="match status" value="1"/>
</dbReference>
<feature type="binding site" evidence="3">
    <location>
        <position position="288"/>
    </location>
    <ligand>
        <name>CTP</name>
        <dbReference type="ChEBI" id="CHEBI:37563"/>
    </ligand>
</feature>
<keyword evidence="3" id="KW-0460">Magnesium</keyword>
<keyword evidence="8" id="KW-1185">Reference proteome</keyword>
<comment type="caution">
    <text evidence="3">Lacks conserved residue(s) required for the propagation of feature annotation.</text>
</comment>
<feature type="active site" description="Proton donor" evidence="3">
    <location>
        <position position="158"/>
    </location>
</feature>
<dbReference type="HAMAP" id="MF_02225">
    <property type="entry name" value="CoaBC"/>
    <property type="match status" value="1"/>
</dbReference>
<keyword evidence="3 4" id="KW-0288">FMN</keyword>
<keyword evidence="2 3" id="KW-0456">Lyase</keyword>
<gene>
    <name evidence="3 7" type="primary">coaBC</name>
    <name evidence="7" type="ORF">SOJ16_000989</name>
</gene>
<feature type="region of interest" description="Phosphopantothenate--cysteine ligase" evidence="3">
    <location>
        <begin position="190"/>
        <end position="400"/>
    </location>
</feature>
<evidence type="ECO:0000256" key="1">
    <source>
        <dbReference type="ARBA" id="ARBA00022793"/>
    </source>
</evidence>
<dbReference type="InterPro" id="IPR036551">
    <property type="entry name" value="Flavin_trans-like"/>
</dbReference>
<comment type="pathway">
    <text evidence="3 4">Cofactor biosynthesis; coenzyme A biosynthesis; CoA from (R)-pantothenate: step 3/5.</text>
</comment>
<sequence length="400" mass="44512">MRLKNKNILIGICGGIAAYKVCELIRLLKKNEANVKVIMTKNAQKFITPLTLQTLSQNKVYTDTFESEYAYDIEHISLTTWADILVVAPATANIIGKFANGIADDLLTTTFLAFDKPVLIVPAMNSNMFENAIVRQNIHKLKSVGINFVEPESGFLACGVYGKGRYPENQKILIEIEKLLCSQDLAEKKVLITAGPTREYLDPIRFISNRSSGKMGYALAEEAYKRGAQVTVVSGPVSTNTYADIEIIHVQTASQMYQKVKDIYAQYDILIFSAAVADYRPKTTNQAKIKKENTDELIIELVKNPDILKFVGENKKTGQIIVGFSAETENVLQNSQKKLEAKNADLIVANNVLEEGAGFDVDTNIVTLISKEKVENLPKMSKSEVAKRIFDHILTYLCKV</sequence>
<comment type="function">
    <text evidence="4">Catalyzes two steps in the biosynthesis of coenzyme A. In the first step cysteine is conjugated to 4'-phosphopantothenate to form 4-phosphopantothenoylcysteine, in the latter compound is decarboxylated to form 4'-phosphopantotheine.</text>
</comment>
<feature type="binding site" evidence="3">
    <location>
        <begin position="305"/>
        <end position="308"/>
    </location>
    <ligand>
        <name>CTP</name>
        <dbReference type="ChEBI" id="CHEBI:37563"/>
    </ligand>
</feature>
<dbReference type="GO" id="GO:0004633">
    <property type="term" value="F:phosphopantothenoylcysteine decarboxylase activity"/>
    <property type="evidence" value="ECO:0007669"/>
    <property type="project" value="UniProtKB-EC"/>
</dbReference>
<feature type="binding site" evidence="3">
    <location>
        <position position="278"/>
    </location>
    <ligand>
        <name>CTP</name>
        <dbReference type="ChEBI" id="CHEBI:37563"/>
    </ligand>
</feature>
<evidence type="ECO:0000313" key="7">
    <source>
        <dbReference type="EMBL" id="WPX09749.1"/>
    </source>
</evidence>
<dbReference type="InterPro" id="IPR005252">
    <property type="entry name" value="CoaBC"/>
</dbReference>
<dbReference type="RefSeq" id="WP_045174514.1">
    <property type="nucleotide sequence ID" value="NZ_CP139957.1"/>
</dbReference>
<keyword evidence="3 4" id="KW-0436">Ligase</keyword>
<comment type="function">
    <text evidence="3">Catalyzes two sequential steps in the biosynthesis of coenzyme A. In the first step cysteine is conjugated to 4'-phosphopantothenate to form 4-phosphopantothenoylcysteine. In the second step the latter compound is decarboxylated to form 4'-phosphopantotheine.</text>
</comment>
<feature type="domain" description="DNA/pantothenate metabolism flavoprotein C-terminal" evidence="6">
    <location>
        <begin position="185"/>
        <end position="395"/>
    </location>
</feature>
<comment type="cofactor">
    <cofactor evidence="3">
        <name>FMN</name>
        <dbReference type="ChEBI" id="CHEBI:58210"/>
    </cofactor>
    <text evidence="3">Binds 1 FMN per subunit.</text>
</comment>
<dbReference type="GO" id="GO:0004632">
    <property type="term" value="F:phosphopantothenate--cysteine ligase activity"/>
    <property type="evidence" value="ECO:0007669"/>
    <property type="project" value="UniProtKB-EC"/>
</dbReference>
<keyword evidence="3" id="KW-0479">Metal-binding</keyword>
<evidence type="ECO:0000313" key="8">
    <source>
        <dbReference type="Proteomes" id="UP001322744"/>
    </source>
</evidence>
<proteinExistence type="inferred from homology"/>
<evidence type="ECO:0000256" key="4">
    <source>
        <dbReference type="RuleBase" id="RU364078"/>
    </source>
</evidence>
<keyword evidence="3 4" id="KW-0285">Flavoprotein</keyword>